<name>A0A4S4C9R0_9BACL</name>
<accession>A0A4S4C9R0</accession>
<evidence type="ECO:0000256" key="3">
    <source>
        <dbReference type="ARBA" id="ARBA00022475"/>
    </source>
</evidence>
<dbReference type="InterPro" id="IPR050901">
    <property type="entry name" value="BP-dep_ABC_trans_perm"/>
</dbReference>
<evidence type="ECO:0000256" key="4">
    <source>
        <dbReference type="ARBA" id="ARBA00022597"/>
    </source>
</evidence>
<dbReference type="RefSeq" id="WP_136368133.1">
    <property type="nucleotide sequence ID" value="NZ_SSOB01000002.1"/>
</dbReference>
<dbReference type="InterPro" id="IPR035906">
    <property type="entry name" value="MetI-like_sf"/>
</dbReference>
<keyword evidence="7 8" id="KW-0472">Membrane</keyword>
<dbReference type="Proteomes" id="UP000310636">
    <property type="component" value="Unassembled WGS sequence"/>
</dbReference>
<feature type="transmembrane region" description="Helical" evidence="8">
    <location>
        <begin position="12"/>
        <end position="37"/>
    </location>
</feature>
<evidence type="ECO:0000256" key="6">
    <source>
        <dbReference type="ARBA" id="ARBA00022989"/>
    </source>
</evidence>
<dbReference type="GO" id="GO:0015423">
    <property type="term" value="F:ABC-type maltose transporter activity"/>
    <property type="evidence" value="ECO:0007669"/>
    <property type="project" value="TreeGrafter"/>
</dbReference>
<evidence type="ECO:0000256" key="1">
    <source>
        <dbReference type="ARBA" id="ARBA00004651"/>
    </source>
</evidence>
<reference evidence="10 11" key="1">
    <citation type="submission" date="2019-04" db="EMBL/GenBank/DDBJ databases">
        <title>Cohnella sp. nov. isolated from preserved vegetables.</title>
        <authorList>
            <person name="Lin S.-Y."/>
            <person name="Hung M.-H."/>
            <person name="Young C.-C."/>
        </authorList>
    </citation>
    <scope>NUCLEOTIDE SEQUENCE [LARGE SCALE GENOMIC DNA]</scope>
    <source>
        <strain evidence="10 11">CC-MHH1044</strain>
    </source>
</reference>
<feature type="transmembrane region" description="Helical" evidence="8">
    <location>
        <begin position="114"/>
        <end position="136"/>
    </location>
</feature>
<keyword evidence="5 8" id="KW-0812">Transmembrane</keyword>
<dbReference type="SUPFAM" id="SSF161098">
    <property type="entry name" value="MetI-like"/>
    <property type="match status" value="1"/>
</dbReference>
<sequence>MKRSLKSNRKSNLEVAGIYLIVLVMFVVILYPLLWAVGISLNPGTSMFSAKLIPDNWSTDNYNWLFNDPRSDYKLWYKNTLIVASFNALASVFMVGLTAFVFSRYHFVGRKNTIYATLLMQVFPVLMGMVAIYLLLNLVGLLDTFTGLVIFYTVGGLPMNIFLVKGYMDTIPRDLDESAKMDGAGHLRILTRILLPLIAPILAVVALFTFMAPFMDFLTPRIILRSPEKYTVALGLFSFINDKMGNNFTRFAAGTILIALPISTVFLFLQRYLISGLAEGGTKG</sequence>
<organism evidence="10 11">
    <name type="scientific">Cohnella fermenti</name>
    <dbReference type="NCBI Taxonomy" id="2565925"/>
    <lineage>
        <taxon>Bacteria</taxon>
        <taxon>Bacillati</taxon>
        <taxon>Bacillota</taxon>
        <taxon>Bacilli</taxon>
        <taxon>Bacillales</taxon>
        <taxon>Paenibacillaceae</taxon>
        <taxon>Cohnella</taxon>
    </lineage>
</organism>
<keyword evidence="11" id="KW-1185">Reference proteome</keyword>
<evidence type="ECO:0000256" key="2">
    <source>
        <dbReference type="ARBA" id="ARBA00022448"/>
    </source>
</evidence>
<keyword evidence="4" id="KW-0762">Sugar transport</keyword>
<dbReference type="PROSITE" id="PS50928">
    <property type="entry name" value="ABC_TM1"/>
    <property type="match status" value="1"/>
</dbReference>
<dbReference type="EMBL" id="SSOB01000002">
    <property type="protein sequence ID" value="THF84131.1"/>
    <property type="molecule type" value="Genomic_DNA"/>
</dbReference>
<feature type="transmembrane region" description="Helical" evidence="8">
    <location>
        <begin position="189"/>
        <end position="211"/>
    </location>
</feature>
<proteinExistence type="inferred from homology"/>
<evidence type="ECO:0000256" key="5">
    <source>
        <dbReference type="ARBA" id="ARBA00022692"/>
    </source>
</evidence>
<feature type="transmembrane region" description="Helical" evidence="8">
    <location>
        <begin position="148"/>
        <end position="168"/>
    </location>
</feature>
<comment type="caution">
    <text evidence="10">The sequence shown here is derived from an EMBL/GenBank/DDBJ whole genome shotgun (WGS) entry which is preliminary data.</text>
</comment>
<protein>
    <submittedName>
        <fullName evidence="10">Sugar ABC transporter permease</fullName>
    </submittedName>
</protein>
<feature type="domain" description="ABC transmembrane type-1" evidence="9">
    <location>
        <begin position="77"/>
        <end position="269"/>
    </location>
</feature>
<evidence type="ECO:0000256" key="8">
    <source>
        <dbReference type="RuleBase" id="RU363032"/>
    </source>
</evidence>
<keyword evidence="3" id="KW-1003">Cell membrane</keyword>
<dbReference type="InterPro" id="IPR000515">
    <property type="entry name" value="MetI-like"/>
</dbReference>
<evidence type="ECO:0000313" key="11">
    <source>
        <dbReference type="Proteomes" id="UP000310636"/>
    </source>
</evidence>
<comment type="similarity">
    <text evidence="8">Belongs to the binding-protein-dependent transport system permease family.</text>
</comment>
<dbReference type="FunFam" id="1.10.3720.10:FF:000034">
    <property type="entry name" value="Sugar ABC transporter permease"/>
    <property type="match status" value="1"/>
</dbReference>
<feature type="transmembrane region" description="Helical" evidence="8">
    <location>
        <begin position="251"/>
        <end position="269"/>
    </location>
</feature>
<dbReference type="OrthoDB" id="9794684at2"/>
<dbReference type="PANTHER" id="PTHR32243">
    <property type="entry name" value="MALTOSE TRANSPORT SYSTEM PERMEASE-RELATED"/>
    <property type="match status" value="1"/>
</dbReference>
<evidence type="ECO:0000256" key="7">
    <source>
        <dbReference type="ARBA" id="ARBA00023136"/>
    </source>
</evidence>
<keyword evidence="2 8" id="KW-0813">Transport</keyword>
<dbReference type="Pfam" id="PF00528">
    <property type="entry name" value="BPD_transp_1"/>
    <property type="match status" value="1"/>
</dbReference>
<dbReference type="PANTHER" id="PTHR32243:SF34">
    <property type="entry name" value="GALACTOOLIGOSACCHARIDES TRANSPORT SYSTEM PERMEASE PROTEIN GANQ"/>
    <property type="match status" value="1"/>
</dbReference>
<dbReference type="GO" id="GO:0005886">
    <property type="term" value="C:plasma membrane"/>
    <property type="evidence" value="ECO:0007669"/>
    <property type="project" value="UniProtKB-SubCell"/>
</dbReference>
<evidence type="ECO:0000313" key="10">
    <source>
        <dbReference type="EMBL" id="THF84131.1"/>
    </source>
</evidence>
<feature type="transmembrane region" description="Helical" evidence="8">
    <location>
        <begin position="81"/>
        <end position="102"/>
    </location>
</feature>
<gene>
    <name evidence="10" type="ORF">E6C55_02165</name>
</gene>
<evidence type="ECO:0000259" key="9">
    <source>
        <dbReference type="PROSITE" id="PS50928"/>
    </source>
</evidence>
<keyword evidence="6 8" id="KW-1133">Transmembrane helix</keyword>
<dbReference type="CDD" id="cd06261">
    <property type="entry name" value="TM_PBP2"/>
    <property type="match status" value="1"/>
</dbReference>
<comment type="subcellular location">
    <subcellularLocation>
        <location evidence="1 8">Cell membrane</location>
        <topology evidence="1 8">Multi-pass membrane protein</topology>
    </subcellularLocation>
</comment>
<dbReference type="GO" id="GO:0042956">
    <property type="term" value="P:maltodextrin transmembrane transport"/>
    <property type="evidence" value="ECO:0007669"/>
    <property type="project" value="TreeGrafter"/>
</dbReference>
<dbReference type="Gene3D" id="1.10.3720.10">
    <property type="entry name" value="MetI-like"/>
    <property type="match status" value="1"/>
</dbReference>
<dbReference type="AlphaFoldDB" id="A0A4S4C9R0"/>